<dbReference type="GO" id="GO:0005886">
    <property type="term" value="C:plasma membrane"/>
    <property type="evidence" value="ECO:0007669"/>
    <property type="project" value="UniProtKB-SubCell"/>
</dbReference>
<evidence type="ECO:0000256" key="6">
    <source>
        <dbReference type="ARBA" id="ARBA00023136"/>
    </source>
</evidence>
<evidence type="ECO:0000313" key="9">
    <source>
        <dbReference type="EMBL" id="MBB5180863.1"/>
    </source>
</evidence>
<keyword evidence="4 7" id="KW-0812">Transmembrane</keyword>
<comment type="caution">
    <text evidence="9">The sequence shown here is derived from an EMBL/GenBank/DDBJ whole genome shotgun (WGS) entry which is preliminary data.</text>
</comment>
<reference evidence="9 10" key="1">
    <citation type="submission" date="2020-08" db="EMBL/GenBank/DDBJ databases">
        <title>Genomic Encyclopedia of Type Strains, Phase IV (KMG-IV): sequencing the most valuable type-strain genomes for metagenomic binning, comparative biology and taxonomic classification.</title>
        <authorList>
            <person name="Goeker M."/>
        </authorList>
    </citation>
    <scope>NUCLEOTIDE SEQUENCE [LARGE SCALE GENOMIC DNA]</scope>
    <source>
        <strain evidence="9 10">DSM 15895</strain>
    </source>
</reference>
<evidence type="ECO:0000256" key="4">
    <source>
        <dbReference type="ARBA" id="ARBA00022692"/>
    </source>
</evidence>
<dbReference type="RefSeq" id="WP_135501253.1">
    <property type="nucleotide sequence ID" value="NZ_JACHHE010000005.1"/>
</dbReference>
<feature type="domain" description="Type II secretion system protein GspF" evidence="8">
    <location>
        <begin position="20"/>
        <end position="140"/>
    </location>
</feature>
<sequence>MPLKLLQRNKRIVFRDRENFLSRLAVLLREGYLLPTALTLLLPMHTPKLDEALNGVTSILKGGGNAAEILKFLGFKDNVLFPVEIAEHHGRLPESIDSISKSFSRTEQVQKKLRNILVYPVSLLFFTSGLFLFFRTSYVPNLEKLMASLNADGEGSGVPAYLLNLPDFFIGCFAIAGIGASAFAAMLKKMGPVQKIAWLTRLPVLRKIMIFYWSHLLSRELGTLLHSGISLQESLQLLQKQNHHSIIQFMAEVCHSEVVTGVPLSDALRRHPFFAPDMAAFVQHGEMAGFLGKELILYSEVMMERIEAQTQRLLKIIQPAFFIMIAACIIGAYLAILLPMYNLVHTI</sequence>
<dbReference type="OrthoDB" id="1638902at2"/>
<dbReference type="PANTHER" id="PTHR30012:SF0">
    <property type="entry name" value="TYPE II SECRETION SYSTEM PROTEIN F-RELATED"/>
    <property type="match status" value="1"/>
</dbReference>
<dbReference type="InterPro" id="IPR003004">
    <property type="entry name" value="GspF/PilC"/>
</dbReference>
<comment type="subcellular location">
    <subcellularLocation>
        <location evidence="1">Cell membrane</location>
        <topology evidence="1">Multi-pass membrane protein</topology>
    </subcellularLocation>
</comment>
<gene>
    <name evidence="9" type="ORF">HNQ44_002292</name>
</gene>
<feature type="transmembrane region" description="Helical" evidence="7">
    <location>
        <begin position="116"/>
        <end position="134"/>
    </location>
</feature>
<proteinExistence type="inferred from homology"/>
<accession>A0A7W8FTA6</accession>
<dbReference type="PANTHER" id="PTHR30012">
    <property type="entry name" value="GENERAL SECRETION PATHWAY PROTEIN"/>
    <property type="match status" value="1"/>
</dbReference>
<evidence type="ECO:0000256" key="3">
    <source>
        <dbReference type="ARBA" id="ARBA00022475"/>
    </source>
</evidence>
<keyword evidence="5 7" id="KW-1133">Transmembrane helix</keyword>
<evidence type="ECO:0000256" key="1">
    <source>
        <dbReference type="ARBA" id="ARBA00004651"/>
    </source>
</evidence>
<dbReference type="EMBL" id="JACHHE010000005">
    <property type="protein sequence ID" value="MBB5180863.1"/>
    <property type="molecule type" value="Genomic_DNA"/>
</dbReference>
<evidence type="ECO:0000256" key="7">
    <source>
        <dbReference type="SAM" id="Phobius"/>
    </source>
</evidence>
<dbReference type="AlphaFoldDB" id="A0A7W8FTA6"/>
<keyword evidence="3" id="KW-1003">Cell membrane</keyword>
<feature type="transmembrane region" description="Helical" evidence="7">
    <location>
        <begin position="168"/>
        <end position="187"/>
    </location>
</feature>
<keyword evidence="10" id="KW-1185">Reference proteome</keyword>
<organism evidence="9 10">
    <name type="scientific">Planococcus koreensis</name>
    <dbReference type="NCBI Taxonomy" id="112331"/>
    <lineage>
        <taxon>Bacteria</taxon>
        <taxon>Bacillati</taxon>
        <taxon>Bacillota</taxon>
        <taxon>Bacilli</taxon>
        <taxon>Bacillales</taxon>
        <taxon>Caryophanaceae</taxon>
        <taxon>Planococcus</taxon>
    </lineage>
</organism>
<dbReference type="Gene3D" id="1.20.81.30">
    <property type="entry name" value="Type II secretion system (T2SS), domain F"/>
    <property type="match status" value="2"/>
</dbReference>
<dbReference type="InterPro" id="IPR018076">
    <property type="entry name" value="T2SS_GspF_dom"/>
</dbReference>
<dbReference type="Proteomes" id="UP000525923">
    <property type="component" value="Unassembled WGS sequence"/>
</dbReference>
<dbReference type="PRINTS" id="PR00812">
    <property type="entry name" value="BCTERIALGSPF"/>
</dbReference>
<keyword evidence="6 7" id="KW-0472">Membrane</keyword>
<dbReference type="NCBIfam" id="NF041012">
    <property type="entry name" value="T4P_ComGB"/>
    <property type="match status" value="1"/>
</dbReference>
<evidence type="ECO:0000313" key="10">
    <source>
        <dbReference type="Proteomes" id="UP000525923"/>
    </source>
</evidence>
<name>A0A7W8FTA6_9BACL</name>
<evidence type="ECO:0000259" key="8">
    <source>
        <dbReference type="Pfam" id="PF00482"/>
    </source>
</evidence>
<feature type="domain" description="Type II secretion system protein GspF" evidence="8">
    <location>
        <begin position="218"/>
        <end position="339"/>
    </location>
</feature>
<dbReference type="InterPro" id="IPR047692">
    <property type="entry name" value="T4P_ComGB"/>
</dbReference>
<protein>
    <submittedName>
        <fullName evidence="9">Competence protein ComGB</fullName>
    </submittedName>
</protein>
<comment type="similarity">
    <text evidence="2">Belongs to the GSP F family.</text>
</comment>
<dbReference type="InterPro" id="IPR042094">
    <property type="entry name" value="T2SS_GspF_sf"/>
</dbReference>
<evidence type="ECO:0000256" key="5">
    <source>
        <dbReference type="ARBA" id="ARBA00022989"/>
    </source>
</evidence>
<evidence type="ECO:0000256" key="2">
    <source>
        <dbReference type="ARBA" id="ARBA00005745"/>
    </source>
</evidence>
<feature type="transmembrane region" description="Helical" evidence="7">
    <location>
        <begin position="320"/>
        <end position="341"/>
    </location>
</feature>
<dbReference type="Pfam" id="PF00482">
    <property type="entry name" value="T2SSF"/>
    <property type="match status" value="2"/>
</dbReference>